<gene>
    <name evidence="1" type="ORF">FHS29_002257</name>
</gene>
<dbReference type="AlphaFoldDB" id="A0A841CJ44"/>
<dbReference type="RefSeq" id="WP_184690497.1">
    <property type="nucleotide sequence ID" value="NZ_JACHJN010000003.1"/>
</dbReference>
<evidence type="ECO:0000313" key="2">
    <source>
        <dbReference type="Proteomes" id="UP000547510"/>
    </source>
</evidence>
<organism evidence="1 2">
    <name type="scientific">Saccharothrix tamanrassetensis</name>
    <dbReference type="NCBI Taxonomy" id="1051531"/>
    <lineage>
        <taxon>Bacteria</taxon>
        <taxon>Bacillati</taxon>
        <taxon>Actinomycetota</taxon>
        <taxon>Actinomycetes</taxon>
        <taxon>Pseudonocardiales</taxon>
        <taxon>Pseudonocardiaceae</taxon>
        <taxon>Saccharothrix</taxon>
    </lineage>
</organism>
<protein>
    <submittedName>
        <fullName evidence="1">Uncharacterized protein</fullName>
    </submittedName>
</protein>
<sequence>MTGRVRLRLSAAENALAAFTVGDRVRARLVWPGADAVVGGTADQVRVTPG</sequence>
<reference evidence="1 2" key="1">
    <citation type="submission" date="2020-08" db="EMBL/GenBank/DDBJ databases">
        <title>Genomic Encyclopedia of Type Strains, Phase III (KMG-III): the genomes of soil and plant-associated and newly described type strains.</title>
        <authorList>
            <person name="Whitman W."/>
        </authorList>
    </citation>
    <scope>NUCLEOTIDE SEQUENCE [LARGE SCALE GENOMIC DNA]</scope>
    <source>
        <strain evidence="1 2">CECT 8640</strain>
    </source>
</reference>
<name>A0A841CJ44_9PSEU</name>
<dbReference type="Proteomes" id="UP000547510">
    <property type="component" value="Unassembled WGS sequence"/>
</dbReference>
<evidence type="ECO:0000313" key="1">
    <source>
        <dbReference type="EMBL" id="MBB5955676.1"/>
    </source>
</evidence>
<keyword evidence="2" id="KW-1185">Reference proteome</keyword>
<proteinExistence type="predicted"/>
<accession>A0A841CJ44</accession>
<dbReference type="EMBL" id="JACHJN010000003">
    <property type="protein sequence ID" value="MBB5955676.1"/>
    <property type="molecule type" value="Genomic_DNA"/>
</dbReference>
<comment type="caution">
    <text evidence="1">The sequence shown here is derived from an EMBL/GenBank/DDBJ whole genome shotgun (WGS) entry which is preliminary data.</text>
</comment>